<dbReference type="GO" id="GO:0005506">
    <property type="term" value="F:iron ion binding"/>
    <property type="evidence" value="ECO:0007669"/>
    <property type="project" value="InterPro"/>
</dbReference>
<reference evidence="5" key="1">
    <citation type="journal article" date="2023" name="G3 (Bethesda)">
        <title>A reference genome for the long-term kleptoplast-retaining sea slug Elysia crispata morphotype clarki.</title>
        <authorList>
            <person name="Eastman K.E."/>
            <person name="Pendleton A.L."/>
            <person name="Shaikh M.A."/>
            <person name="Suttiyut T."/>
            <person name="Ogas R."/>
            <person name="Tomko P."/>
            <person name="Gavelis G."/>
            <person name="Widhalm J.R."/>
            <person name="Wisecaver J.H."/>
        </authorList>
    </citation>
    <scope>NUCLEOTIDE SEQUENCE</scope>
    <source>
        <strain evidence="5">ECLA1</strain>
    </source>
</reference>
<comment type="similarity">
    <text evidence="1 3">Belongs to the cytochrome P450 family.</text>
</comment>
<evidence type="ECO:0000313" key="5">
    <source>
        <dbReference type="EMBL" id="KAK3749710.1"/>
    </source>
</evidence>
<dbReference type="AlphaFoldDB" id="A0AAE0YKX8"/>
<keyword evidence="2 3" id="KW-0408">Iron</keyword>
<evidence type="ECO:0000313" key="6">
    <source>
        <dbReference type="Proteomes" id="UP001283361"/>
    </source>
</evidence>
<name>A0AAE0YKX8_9GAST</name>
<organism evidence="5 6">
    <name type="scientific">Elysia crispata</name>
    <name type="common">lettuce slug</name>
    <dbReference type="NCBI Taxonomy" id="231223"/>
    <lineage>
        <taxon>Eukaryota</taxon>
        <taxon>Metazoa</taxon>
        <taxon>Spiralia</taxon>
        <taxon>Lophotrochozoa</taxon>
        <taxon>Mollusca</taxon>
        <taxon>Gastropoda</taxon>
        <taxon>Heterobranchia</taxon>
        <taxon>Euthyneura</taxon>
        <taxon>Panpulmonata</taxon>
        <taxon>Sacoglossa</taxon>
        <taxon>Placobranchoidea</taxon>
        <taxon>Plakobranchidae</taxon>
        <taxon>Elysia</taxon>
    </lineage>
</organism>
<dbReference type="InterPro" id="IPR001128">
    <property type="entry name" value="Cyt_P450"/>
</dbReference>
<dbReference type="PROSITE" id="PS00086">
    <property type="entry name" value="CYTOCHROME_P450"/>
    <property type="match status" value="1"/>
</dbReference>
<keyword evidence="4" id="KW-0472">Membrane</keyword>
<keyword evidence="3" id="KW-0503">Monooxygenase</keyword>
<proteinExistence type="inferred from homology"/>
<keyword evidence="2 3" id="KW-0349">Heme</keyword>
<comment type="caution">
    <text evidence="5">The sequence shown here is derived from an EMBL/GenBank/DDBJ whole genome shotgun (WGS) entry which is preliminary data.</text>
</comment>
<dbReference type="PRINTS" id="PR00463">
    <property type="entry name" value="EP450I"/>
</dbReference>
<dbReference type="GO" id="GO:0020037">
    <property type="term" value="F:heme binding"/>
    <property type="evidence" value="ECO:0007669"/>
    <property type="project" value="InterPro"/>
</dbReference>
<dbReference type="InterPro" id="IPR002401">
    <property type="entry name" value="Cyt_P450_E_grp-I"/>
</dbReference>
<dbReference type="InterPro" id="IPR017972">
    <property type="entry name" value="Cyt_P450_CS"/>
</dbReference>
<dbReference type="EMBL" id="JAWDGP010005929">
    <property type="protein sequence ID" value="KAK3749710.1"/>
    <property type="molecule type" value="Genomic_DNA"/>
</dbReference>
<keyword evidence="2 3" id="KW-0479">Metal-binding</keyword>
<feature type="binding site" description="axial binding residue" evidence="2">
    <location>
        <position position="453"/>
    </location>
    <ligand>
        <name>heme</name>
        <dbReference type="ChEBI" id="CHEBI:30413"/>
    </ligand>
    <ligandPart>
        <name>Fe</name>
        <dbReference type="ChEBI" id="CHEBI:18248"/>
    </ligandPart>
</feature>
<feature type="transmembrane region" description="Helical" evidence="4">
    <location>
        <begin position="12"/>
        <end position="33"/>
    </location>
</feature>
<dbReference type="InterPro" id="IPR050196">
    <property type="entry name" value="Cytochrome_P450_Monoox"/>
</dbReference>
<gene>
    <name evidence="5" type="ORF">RRG08_056500</name>
</gene>
<keyword evidence="3" id="KW-0560">Oxidoreductase</keyword>
<keyword evidence="4" id="KW-1133">Transmembrane helix</keyword>
<dbReference type="CDD" id="cd20659">
    <property type="entry name" value="CYP4B_4F-like"/>
    <property type="match status" value="1"/>
</dbReference>
<evidence type="ECO:0000256" key="2">
    <source>
        <dbReference type="PIRSR" id="PIRSR602401-1"/>
    </source>
</evidence>
<dbReference type="SUPFAM" id="SSF48264">
    <property type="entry name" value="Cytochrome P450"/>
    <property type="match status" value="1"/>
</dbReference>
<dbReference type="Proteomes" id="UP001283361">
    <property type="component" value="Unassembled WGS sequence"/>
</dbReference>
<evidence type="ECO:0000256" key="3">
    <source>
        <dbReference type="RuleBase" id="RU000461"/>
    </source>
</evidence>
<dbReference type="GO" id="GO:0016705">
    <property type="term" value="F:oxidoreductase activity, acting on paired donors, with incorporation or reduction of molecular oxygen"/>
    <property type="evidence" value="ECO:0007669"/>
    <property type="project" value="InterPro"/>
</dbReference>
<dbReference type="InterPro" id="IPR036396">
    <property type="entry name" value="Cyt_P450_sf"/>
</dbReference>
<evidence type="ECO:0008006" key="7">
    <source>
        <dbReference type="Google" id="ProtNLM"/>
    </source>
</evidence>
<dbReference type="PRINTS" id="PR00385">
    <property type="entry name" value="P450"/>
</dbReference>
<protein>
    <recommendedName>
        <fullName evidence="7">Cytochrome P450</fullName>
    </recommendedName>
</protein>
<dbReference type="PANTHER" id="PTHR24291:SF201">
    <property type="entry name" value="CYTOCHROME P450, FAMILY 4, SUBFAMILY B, POLYPEPTIDE 7"/>
    <property type="match status" value="1"/>
</dbReference>
<sequence>MDFPLEPLAVKLVILGLLTFVGFNVVLSITRYVRSHRKLWKFPTDSPNRIFGHLFDYPGLNDEGLAYQRDLVAKFPMLSVMWMVNMPILLVHHPSTLNIVLKSSNVKGTFMDKLLRPWIGDGLLTSHGDKWHRHRRLLTPAFHFDVLKRYVDIKNRCADILVRKFEEAAETGTSIEAFHTVGMCGLDILLKCGMSYETHCQLLGNEHPYVEATAIIQDIMVDRFFKPWLYSDFLFSLTPTGRKFFEQCKYVHHVAETIIRKRQAEIDYQMQKSSGEEKPPCQDFLDILLTAKDKDGFTLTLEEIKDEVTTFMFAGYETVTSITSWALYSVAEHPDIQSRVHEELDSVLNDSDHTDITWEDLTNLPYLTMVIKETMRFHSPVHFFHRVLSKDTVIDGKIAPAGTAVSCELYNLHHNPLLWPNSMKFDPNRFLPENIKSRHSRAFLPFSAGSRTCLGKNFAMNEIKILLARILHRVTVRLDPDHKVEKCERMVIKAKDDIRLLVSAR</sequence>
<comment type="cofactor">
    <cofactor evidence="2">
        <name>heme</name>
        <dbReference type="ChEBI" id="CHEBI:30413"/>
    </cofactor>
</comment>
<dbReference type="GO" id="GO:0004497">
    <property type="term" value="F:monooxygenase activity"/>
    <property type="evidence" value="ECO:0007669"/>
    <property type="project" value="UniProtKB-KW"/>
</dbReference>
<evidence type="ECO:0000256" key="4">
    <source>
        <dbReference type="SAM" id="Phobius"/>
    </source>
</evidence>
<keyword evidence="4" id="KW-0812">Transmembrane</keyword>
<dbReference type="Gene3D" id="1.10.630.10">
    <property type="entry name" value="Cytochrome P450"/>
    <property type="match status" value="1"/>
</dbReference>
<evidence type="ECO:0000256" key="1">
    <source>
        <dbReference type="ARBA" id="ARBA00010617"/>
    </source>
</evidence>
<accession>A0AAE0YKX8</accession>
<dbReference type="PANTHER" id="PTHR24291">
    <property type="entry name" value="CYTOCHROME P450 FAMILY 4"/>
    <property type="match status" value="1"/>
</dbReference>
<keyword evidence="6" id="KW-1185">Reference proteome</keyword>
<dbReference type="Pfam" id="PF00067">
    <property type="entry name" value="p450"/>
    <property type="match status" value="1"/>
</dbReference>